<dbReference type="EMBL" id="CM042026">
    <property type="protein sequence ID" value="KAI3804620.1"/>
    <property type="molecule type" value="Genomic_DNA"/>
</dbReference>
<protein>
    <submittedName>
        <fullName evidence="1">Uncharacterized protein</fullName>
    </submittedName>
</protein>
<dbReference type="Proteomes" id="UP001056120">
    <property type="component" value="Linkage Group LG09"/>
</dbReference>
<name>A0ACB9IB69_9ASTR</name>
<proteinExistence type="predicted"/>
<comment type="caution">
    <text evidence="1">The sequence shown here is derived from an EMBL/GenBank/DDBJ whole genome shotgun (WGS) entry which is preliminary data.</text>
</comment>
<sequence length="518" mass="60079">MFKKPSLKNRNRALRQSSLWSPSIMLDHTQLLQRSRDGEITTTSNWFVCDGYQNPKSDRSLVGYERLEELKKIGQRVEQEIYAASQSEYSRKICFMMLTMETRLQNPVRSNSNSVAFDSTAQTGDPNGGDWQEEVYQKIKAMKDLYLLDLTAPTCNPSGQDWQEEVYQKIKAMKDLYLPDLSYMHQKILSRLHQHDSLPQQPKNEYLEKLKVFKNMLERFMQFLQIPKHEILASYKDKLGTYEKQIINVINSYRWKPAAPQQQAQALPPPHMQSLQQSQETHSQSSTQVQSHENPMNLQGSMAQMLQSNKMPIQQQNQQSSANLLLTQVQQSQLQLPQQVMPHMQSQPCQLQQQPVGMQQHPNLLQWNTQQRLVIAGGFQQQNVINMQKRLCPQKRAMPEPSSTSLDSTAQTGNPNGEDWQEEVYQKVKAMKDLYLLDLNGMHQKILSKLQQQPKSEHIEKLKVFKNMLERFMQFLIIPKHGILASYKDRLGTYEKQIINVINSNRRKPAAPQQQAQA</sequence>
<keyword evidence="2" id="KW-1185">Reference proteome</keyword>
<evidence type="ECO:0000313" key="2">
    <source>
        <dbReference type="Proteomes" id="UP001056120"/>
    </source>
</evidence>
<reference evidence="2" key="1">
    <citation type="journal article" date="2022" name="Mol. Ecol. Resour.">
        <title>The genomes of chicory, endive, great burdock and yacon provide insights into Asteraceae palaeo-polyploidization history and plant inulin production.</title>
        <authorList>
            <person name="Fan W."/>
            <person name="Wang S."/>
            <person name="Wang H."/>
            <person name="Wang A."/>
            <person name="Jiang F."/>
            <person name="Liu H."/>
            <person name="Zhao H."/>
            <person name="Xu D."/>
            <person name="Zhang Y."/>
        </authorList>
    </citation>
    <scope>NUCLEOTIDE SEQUENCE [LARGE SCALE GENOMIC DNA]</scope>
    <source>
        <strain evidence="2">cv. Yunnan</strain>
    </source>
</reference>
<gene>
    <name evidence="1" type="ORF">L1987_26314</name>
</gene>
<organism evidence="1 2">
    <name type="scientific">Smallanthus sonchifolius</name>
    <dbReference type="NCBI Taxonomy" id="185202"/>
    <lineage>
        <taxon>Eukaryota</taxon>
        <taxon>Viridiplantae</taxon>
        <taxon>Streptophyta</taxon>
        <taxon>Embryophyta</taxon>
        <taxon>Tracheophyta</taxon>
        <taxon>Spermatophyta</taxon>
        <taxon>Magnoliopsida</taxon>
        <taxon>eudicotyledons</taxon>
        <taxon>Gunneridae</taxon>
        <taxon>Pentapetalae</taxon>
        <taxon>asterids</taxon>
        <taxon>campanulids</taxon>
        <taxon>Asterales</taxon>
        <taxon>Asteraceae</taxon>
        <taxon>Asteroideae</taxon>
        <taxon>Heliantheae alliance</taxon>
        <taxon>Millerieae</taxon>
        <taxon>Smallanthus</taxon>
    </lineage>
</organism>
<reference evidence="1 2" key="2">
    <citation type="journal article" date="2022" name="Mol. Ecol. Resour.">
        <title>The genomes of chicory, endive, great burdock and yacon provide insights into Asteraceae paleo-polyploidization history and plant inulin production.</title>
        <authorList>
            <person name="Fan W."/>
            <person name="Wang S."/>
            <person name="Wang H."/>
            <person name="Wang A."/>
            <person name="Jiang F."/>
            <person name="Liu H."/>
            <person name="Zhao H."/>
            <person name="Xu D."/>
            <person name="Zhang Y."/>
        </authorList>
    </citation>
    <scope>NUCLEOTIDE SEQUENCE [LARGE SCALE GENOMIC DNA]</scope>
    <source>
        <strain evidence="2">cv. Yunnan</strain>
        <tissue evidence="1">Leaves</tissue>
    </source>
</reference>
<evidence type="ECO:0000313" key="1">
    <source>
        <dbReference type="EMBL" id="KAI3804620.1"/>
    </source>
</evidence>
<accession>A0ACB9IB69</accession>